<organism evidence="2 3">
    <name type="scientific">Heracleum sosnowskyi</name>
    <dbReference type="NCBI Taxonomy" id="360622"/>
    <lineage>
        <taxon>Eukaryota</taxon>
        <taxon>Viridiplantae</taxon>
        <taxon>Streptophyta</taxon>
        <taxon>Embryophyta</taxon>
        <taxon>Tracheophyta</taxon>
        <taxon>Spermatophyta</taxon>
        <taxon>Magnoliopsida</taxon>
        <taxon>eudicotyledons</taxon>
        <taxon>Gunneridae</taxon>
        <taxon>Pentapetalae</taxon>
        <taxon>asterids</taxon>
        <taxon>campanulids</taxon>
        <taxon>Apiales</taxon>
        <taxon>Apiaceae</taxon>
        <taxon>Apioideae</taxon>
        <taxon>apioid superclade</taxon>
        <taxon>Tordylieae</taxon>
        <taxon>Tordyliinae</taxon>
        <taxon>Heracleum</taxon>
    </lineage>
</organism>
<keyword evidence="3" id="KW-1185">Reference proteome</keyword>
<evidence type="ECO:0000313" key="2">
    <source>
        <dbReference type="EMBL" id="KAK1361880.1"/>
    </source>
</evidence>
<feature type="region of interest" description="Disordered" evidence="1">
    <location>
        <begin position="39"/>
        <end position="88"/>
    </location>
</feature>
<feature type="compositionally biased region" description="Basic and acidic residues" evidence="1">
    <location>
        <begin position="70"/>
        <end position="88"/>
    </location>
</feature>
<gene>
    <name evidence="2" type="ORF">POM88_046354</name>
</gene>
<comment type="caution">
    <text evidence="2">The sequence shown here is derived from an EMBL/GenBank/DDBJ whole genome shotgun (WGS) entry which is preliminary data.</text>
</comment>
<dbReference type="EMBL" id="JAUIZM010000010">
    <property type="protein sequence ID" value="KAK1361880.1"/>
    <property type="molecule type" value="Genomic_DNA"/>
</dbReference>
<sequence length="136" mass="15967">MVIEQAKQELEKLETQYPNCFQSLKLDLKTFISQLEEEQEEKLSSQQRYSFPTTTASTHVSSTRKKRKKGNSDVKGTRDDDQAQSKLEISKMLHMKRFCCENGYGKRRDMRTDAAIERARVCLQKVQQLKTSFFQY</sequence>
<proteinExistence type="predicted"/>
<protein>
    <submittedName>
        <fullName evidence="2">Uncharacterized protein</fullName>
    </submittedName>
</protein>
<name>A0AAD8H6S3_9APIA</name>
<evidence type="ECO:0000313" key="3">
    <source>
        <dbReference type="Proteomes" id="UP001237642"/>
    </source>
</evidence>
<reference evidence="2" key="1">
    <citation type="submission" date="2023-02" db="EMBL/GenBank/DDBJ databases">
        <title>Genome of toxic invasive species Heracleum sosnowskyi carries increased number of genes despite the absence of recent whole-genome duplications.</title>
        <authorList>
            <person name="Schelkunov M."/>
            <person name="Shtratnikova V."/>
            <person name="Makarenko M."/>
            <person name="Klepikova A."/>
            <person name="Omelchenko D."/>
            <person name="Novikova G."/>
            <person name="Obukhova E."/>
            <person name="Bogdanov V."/>
            <person name="Penin A."/>
            <person name="Logacheva M."/>
        </authorList>
    </citation>
    <scope>NUCLEOTIDE SEQUENCE</scope>
    <source>
        <strain evidence="2">Hsosn_3</strain>
        <tissue evidence="2">Leaf</tissue>
    </source>
</reference>
<dbReference type="AlphaFoldDB" id="A0AAD8H6S3"/>
<dbReference type="Proteomes" id="UP001237642">
    <property type="component" value="Unassembled WGS sequence"/>
</dbReference>
<feature type="compositionally biased region" description="Polar residues" evidence="1">
    <location>
        <begin position="48"/>
        <end position="61"/>
    </location>
</feature>
<reference evidence="2" key="2">
    <citation type="submission" date="2023-05" db="EMBL/GenBank/DDBJ databases">
        <authorList>
            <person name="Schelkunov M.I."/>
        </authorList>
    </citation>
    <scope>NUCLEOTIDE SEQUENCE</scope>
    <source>
        <strain evidence="2">Hsosn_3</strain>
        <tissue evidence="2">Leaf</tissue>
    </source>
</reference>
<accession>A0AAD8H6S3</accession>
<evidence type="ECO:0000256" key="1">
    <source>
        <dbReference type="SAM" id="MobiDB-lite"/>
    </source>
</evidence>